<sequence length="69" mass="7708">MIVRDSENLVRLRGVGAGPRGFRRALPPRREHTGVRGLVAHDAGWMERTSTPLIAWGMRLEGTELHFCG</sequence>
<comment type="caution">
    <text evidence="1">The sequence shown here is derived from an EMBL/GenBank/DDBJ whole genome shotgun (WGS) entry which is preliminary data.</text>
</comment>
<gene>
    <name evidence="1" type="ORF">GCM10010104_21790</name>
</gene>
<dbReference type="Proteomes" id="UP001501474">
    <property type="component" value="Unassembled WGS sequence"/>
</dbReference>
<keyword evidence="2" id="KW-1185">Reference proteome</keyword>
<evidence type="ECO:0000313" key="2">
    <source>
        <dbReference type="Proteomes" id="UP001501474"/>
    </source>
</evidence>
<accession>A0ABP5Q895</accession>
<proteinExistence type="predicted"/>
<evidence type="ECO:0000313" key="1">
    <source>
        <dbReference type="EMBL" id="GAA2228662.1"/>
    </source>
</evidence>
<reference evidence="2" key="1">
    <citation type="journal article" date="2019" name="Int. J. Syst. Evol. Microbiol.">
        <title>The Global Catalogue of Microorganisms (GCM) 10K type strain sequencing project: providing services to taxonomists for standard genome sequencing and annotation.</title>
        <authorList>
            <consortium name="The Broad Institute Genomics Platform"/>
            <consortium name="The Broad Institute Genome Sequencing Center for Infectious Disease"/>
            <person name="Wu L."/>
            <person name="Ma J."/>
        </authorList>
    </citation>
    <scope>NUCLEOTIDE SEQUENCE [LARGE SCALE GENOMIC DNA]</scope>
    <source>
        <strain evidence="2">JCM 3053</strain>
    </source>
</reference>
<dbReference type="EMBL" id="BAAART010000050">
    <property type="protein sequence ID" value="GAA2228662.1"/>
    <property type="molecule type" value="Genomic_DNA"/>
</dbReference>
<name>A0ABP5Q895_9ACTN</name>
<organism evidence="1 2">
    <name type="scientific">Streptomyces indiaensis</name>
    <dbReference type="NCBI Taxonomy" id="284033"/>
    <lineage>
        <taxon>Bacteria</taxon>
        <taxon>Bacillati</taxon>
        <taxon>Actinomycetota</taxon>
        <taxon>Actinomycetes</taxon>
        <taxon>Kitasatosporales</taxon>
        <taxon>Streptomycetaceae</taxon>
        <taxon>Streptomyces</taxon>
    </lineage>
</organism>
<protein>
    <submittedName>
        <fullName evidence="1">Uncharacterized protein</fullName>
    </submittedName>
</protein>